<dbReference type="AlphaFoldDB" id="A0A084BBV4"/>
<organism evidence="2 3">
    <name type="scientific">Stachybotrys chartarum (strain CBS 109288 / IBT 7711)</name>
    <name type="common">Toxic black mold</name>
    <name type="synonym">Stilbospora chartarum</name>
    <dbReference type="NCBI Taxonomy" id="1280523"/>
    <lineage>
        <taxon>Eukaryota</taxon>
        <taxon>Fungi</taxon>
        <taxon>Dikarya</taxon>
        <taxon>Ascomycota</taxon>
        <taxon>Pezizomycotina</taxon>
        <taxon>Sordariomycetes</taxon>
        <taxon>Hypocreomycetidae</taxon>
        <taxon>Hypocreales</taxon>
        <taxon>Stachybotryaceae</taxon>
        <taxon>Stachybotrys</taxon>
    </lineage>
</organism>
<name>A0A084BBV4_STACB</name>
<dbReference type="EMBL" id="KL647405">
    <property type="protein sequence ID" value="KEY75033.1"/>
    <property type="molecule type" value="Genomic_DNA"/>
</dbReference>
<dbReference type="InterPro" id="IPR045518">
    <property type="entry name" value="2EXR"/>
</dbReference>
<dbReference type="Pfam" id="PF20150">
    <property type="entry name" value="2EXR"/>
    <property type="match status" value="1"/>
</dbReference>
<evidence type="ECO:0000313" key="2">
    <source>
        <dbReference type="EMBL" id="KEY75033.1"/>
    </source>
</evidence>
<sequence length="327" mass="37926">MAETSTFHGFTALPTELRLKIWKLSLRPHDESRVEIHKFAVVWVEDAATSVGSTVLGGSYDPEQGMYALAIPNITEDCNANNSAYLWDAGLWKACWESYEVMKSYYNLHLWQQGIRDDGLPLLDGNWTKSLDYLLAATAAPCQPSDKSWNRPWQMIVKPYRDAFYFDYNSLRQGMLHDLGFKPAGEWGNKRPLRHFLVDFDWTWHRSLPGYLPALEEPTKLFFVLDREHLDKDEVSGSYDDDRRIFYDCAEEFEEVKNGDNIRSWATMFVKELEFRHGDFYDKVGCPYGGFGDSHRDDCACDNPRFLVRDHIGVLRPRKLPHNMSIS</sequence>
<reference evidence="2 3" key="1">
    <citation type="journal article" date="2014" name="BMC Genomics">
        <title>Comparative genome sequencing reveals chemotype-specific gene clusters in the toxigenic black mold Stachybotrys.</title>
        <authorList>
            <person name="Semeiks J."/>
            <person name="Borek D."/>
            <person name="Otwinowski Z."/>
            <person name="Grishin N.V."/>
        </authorList>
    </citation>
    <scope>NUCLEOTIDE SEQUENCE [LARGE SCALE GENOMIC DNA]</scope>
    <source>
        <strain evidence="3">CBS 109288 / IBT 7711</strain>
    </source>
</reference>
<accession>A0A084BBV4</accession>
<gene>
    <name evidence="2" type="ORF">S7711_01369</name>
</gene>
<dbReference type="Proteomes" id="UP000028045">
    <property type="component" value="Unassembled WGS sequence"/>
</dbReference>
<proteinExistence type="predicted"/>
<evidence type="ECO:0000259" key="1">
    <source>
        <dbReference type="Pfam" id="PF20150"/>
    </source>
</evidence>
<dbReference type="OrthoDB" id="3596450at2759"/>
<keyword evidence="3" id="KW-1185">Reference proteome</keyword>
<dbReference type="HOGENOM" id="CLU_065839_0_0_1"/>
<evidence type="ECO:0000313" key="3">
    <source>
        <dbReference type="Proteomes" id="UP000028045"/>
    </source>
</evidence>
<feature type="domain" description="2EXR" evidence="1">
    <location>
        <begin position="7"/>
        <end position="108"/>
    </location>
</feature>
<protein>
    <recommendedName>
        <fullName evidence="1">2EXR domain-containing protein</fullName>
    </recommendedName>
</protein>